<keyword evidence="1" id="KW-0812">Transmembrane</keyword>
<reference evidence="3" key="1">
    <citation type="submission" date="2016-11" db="UniProtKB">
        <authorList>
            <consortium name="WormBaseParasite"/>
        </authorList>
    </citation>
    <scope>IDENTIFICATION</scope>
</reference>
<proteinExistence type="predicted"/>
<evidence type="ECO:0000256" key="1">
    <source>
        <dbReference type="SAM" id="Phobius"/>
    </source>
</evidence>
<sequence length="168" mass="19583">MRNIRSLPLRYEPIRSSVPRGKQSYIYLFALFSIICGFWILFYFLVIHDNDDHRTIHEIVHPIDSQNPENVTSTTVEPIFESTTLETLKNKKKKKTPEIFKIMIIKNKNTNFEYPVQTPIIVTKKEVDKLNKAKIPFVVIQDDNLKITKHDIPVTGPNGKPIEVTFME</sequence>
<dbReference type="AlphaFoldDB" id="A0A1I7UWW9"/>
<keyword evidence="2" id="KW-1185">Reference proteome</keyword>
<evidence type="ECO:0000313" key="2">
    <source>
        <dbReference type="Proteomes" id="UP000095282"/>
    </source>
</evidence>
<protein>
    <submittedName>
        <fullName evidence="3">Lipoprotein</fullName>
    </submittedName>
</protein>
<dbReference type="Proteomes" id="UP000095282">
    <property type="component" value="Unplaced"/>
</dbReference>
<dbReference type="WBParaSite" id="Csp11.Scaffold630.g20152.t1">
    <property type="protein sequence ID" value="Csp11.Scaffold630.g20152.t1"/>
    <property type="gene ID" value="Csp11.Scaffold630.g20152"/>
</dbReference>
<evidence type="ECO:0000313" key="3">
    <source>
        <dbReference type="WBParaSite" id="Csp11.Scaffold630.g20152.t1"/>
    </source>
</evidence>
<accession>A0A1I7UWW9</accession>
<organism evidence="2 3">
    <name type="scientific">Caenorhabditis tropicalis</name>
    <dbReference type="NCBI Taxonomy" id="1561998"/>
    <lineage>
        <taxon>Eukaryota</taxon>
        <taxon>Metazoa</taxon>
        <taxon>Ecdysozoa</taxon>
        <taxon>Nematoda</taxon>
        <taxon>Chromadorea</taxon>
        <taxon>Rhabditida</taxon>
        <taxon>Rhabditina</taxon>
        <taxon>Rhabditomorpha</taxon>
        <taxon>Rhabditoidea</taxon>
        <taxon>Rhabditidae</taxon>
        <taxon>Peloderinae</taxon>
        <taxon>Caenorhabditis</taxon>
    </lineage>
</organism>
<feature type="transmembrane region" description="Helical" evidence="1">
    <location>
        <begin position="25"/>
        <end position="46"/>
    </location>
</feature>
<keyword evidence="1" id="KW-1133">Transmembrane helix</keyword>
<name>A0A1I7UWW9_9PELO</name>
<keyword evidence="1" id="KW-0472">Membrane</keyword>